<dbReference type="RefSeq" id="WP_182484491.1">
    <property type="nucleotide sequence ID" value="NZ_JACGWU010000002.1"/>
</dbReference>
<dbReference type="InterPro" id="IPR036388">
    <property type="entry name" value="WH-like_DNA-bd_sf"/>
</dbReference>
<evidence type="ECO:0000256" key="4">
    <source>
        <dbReference type="ARBA" id="ARBA00023163"/>
    </source>
</evidence>
<organism evidence="6 7">
    <name type="scientific">Alpinimonas psychrophila</name>
    <dbReference type="NCBI Taxonomy" id="748908"/>
    <lineage>
        <taxon>Bacteria</taxon>
        <taxon>Bacillati</taxon>
        <taxon>Actinomycetota</taxon>
        <taxon>Actinomycetes</taxon>
        <taxon>Micrococcales</taxon>
        <taxon>Microbacteriaceae</taxon>
        <taxon>Alpinimonas</taxon>
    </lineage>
</organism>
<evidence type="ECO:0000259" key="5">
    <source>
        <dbReference type="Pfam" id="PF04198"/>
    </source>
</evidence>
<dbReference type="SUPFAM" id="SSF100950">
    <property type="entry name" value="NagB/RpiA/CoA transferase-like"/>
    <property type="match status" value="1"/>
</dbReference>
<dbReference type="Gene3D" id="1.10.10.10">
    <property type="entry name" value="Winged helix-like DNA-binding domain superfamily/Winged helix DNA-binding domain"/>
    <property type="match status" value="1"/>
</dbReference>
<dbReference type="Proteomes" id="UP000524237">
    <property type="component" value="Unassembled WGS sequence"/>
</dbReference>
<keyword evidence="2" id="KW-0805">Transcription regulation</keyword>
<dbReference type="GO" id="GO:0030246">
    <property type="term" value="F:carbohydrate binding"/>
    <property type="evidence" value="ECO:0007669"/>
    <property type="project" value="InterPro"/>
</dbReference>
<dbReference type="Pfam" id="PF04198">
    <property type="entry name" value="Sugar-bind"/>
    <property type="match status" value="1"/>
</dbReference>
<evidence type="ECO:0000256" key="3">
    <source>
        <dbReference type="ARBA" id="ARBA00023125"/>
    </source>
</evidence>
<dbReference type="EMBL" id="JACGWU010000002">
    <property type="protein sequence ID" value="MBA8829066.1"/>
    <property type="molecule type" value="Genomic_DNA"/>
</dbReference>
<dbReference type="GO" id="GO:0003677">
    <property type="term" value="F:DNA binding"/>
    <property type="evidence" value="ECO:0007669"/>
    <property type="project" value="UniProtKB-KW"/>
</dbReference>
<name>A0A7W3PPA5_9MICO</name>
<dbReference type="AlphaFoldDB" id="A0A7W3PPA5"/>
<gene>
    <name evidence="6" type="ORF">FB555_001164</name>
</gene>
<accession>A0A7W3PPA5</accession>
<dbReference type="PANTHER" id="PTHR34294">
    <property type="entry name" value="TRANSCRIPTIONAL REGULATOR-RELATED"/>
    <property type="match status" value="1"/>
</dbReference>
<dbReference type="InterPro" id="IPR037171">
    <property type="entry name" value="NagB/RpiA_transferase-like"/>
</dbReference>
<comment type="caution">
    <text evidence="6">The sequence shown here is derived from an EMBL/GenBank/DDBJ whole genome shotgun (WGS) entry which is preliminary data.</text>
</comment>
<dbReference type="PANTHER" id="PTHR34294:SF1">
    <property type="entry name" value="TRANSCRIPTIONAL REGULATOR LSRR"/>
    <property type="match status" value="1"/>
</dbReference>
<keyword evidence="7" id="KW-1185">Reference proteome</keyword>
<feature type="domain" description="Sugar-binding" evidence="5">
    <location>
        <begin position="60"/>
        <end position="312"/>
    </location>
</feature>
<dbReference type="Gene3D" id="3.40.50.1360">
    <property type="match status" value="1"/>
</dbReference>
<evidence type="ECO:0000256" key="1">
    <source>
        <dbReference type="ARBA" id="ARBA00010466"/>
    </source>
</evidence>
<evidence type="ECO:0000313" key="6">
    <source>
        <dbReference type="EMBL" id="MBA8829066.1"/>
    </source>
</evidence>
<comment type="similarity">
    <text evidence="1">Belongs to the SorC transcriptional regulatory family.</text>
</comment>
<dbReference type="InterPro" id="IPR007324">
    <property type="entry name" value="Sugar-bd_dom_put"/>
</dbReference>
<evidence type="ECO:0000256" key="2">
    <source>
        <dbReference type="ARBA" id="ARBA00023015"/>
    </source>
</evidence>
<dbReference type="InterPro" id="IPR051054">
    <property type="entry name" value="SorC_transcr_regulators"/>
</dbReference>
<reference evidence="6 7" key="1">
    <citation type="submission" date="2020-07" db="EMBL/GenBank/DDBJ databases">
        <title>Sequencing the genomes of 1000 actinobacteria strains.</title>
        <authorList>
            <person name="Klenk H.-P."/>
        </authorList>
    </citation>
    <scope>NUCLEOTIDE SEQUENCE [LARGE SCALE GENOMIC DNA]</scope>
    <source>
        <strain evidence="6 7">DSM 23737</strain>
    </source>
</reference>
<keyword evidence="4" id="KW-0804">Transcription</keyword>
<protein>
    <submittedName>
        <fullName evidence="6">Deoxyribonucleoside regulator</fullName>
    </submittedName>
</protein>
<sequence>MFNADLTLAVRASELYYNGDMTQDDIGAELGISRWKVGRLLTAARDAGIVRITIVHPRARQNELEQKLRERYGLAEAVVVPAARGDGYDEVQERVAAAAATYLSLLKPNPRILGLSWGRTLDRIAEALPQGWADGTQVVQINGGVSLTSRSENASQTAMTMARKSGGSITLLPTPAILERAETRALIQDDRTIAGVLDLAGSANVFLFSAGPADDTSVLLESGYISPTDLNRLISRGAVGDVVGRFIDAAGKIVDPALDARTLGVEHEQLRKAAISIAVIAGASKQGIAAAVAASGLCTVLVTDEQTALALLPGGDQ</sequence>
<keyword evidence="3" id="KW-0238">DNA-binding</keyword>
<proteinExistence type="inferred from homology"/>
<evidence type="ECO:0000313" key="7">
    <source>
        <dbReference type="Proteomes" id="UP000524237"/>
    </source>
</evidence>